<protein>
    <submittedName>
        <fullName evidence="2">Uncharacterized protein</fullName>
    </submittedName>
</protein>
<dbReference type="InterPro" id="IPR036910">
    <property type="entry name" value="HMG_box_dom_sf"/>
</dbReference>
<dbReference type="AlphaFoldDB" id="A0A016V7Z8"/>
<feature type="region of interest" description="Disordered" evidence="1">
    <location>
        <begin position="1"/>
        <end position="47"/>
    </location>
</feature>
<organism evidence="2 3">
    <name type="scientific">Ancylostoma ceylanicum</name>
    <dbReference type="NCBI Taxonomy" id="53326"/>
    <lineage>
        <taxon>Eukaryota</taxon>
        <taxon>Metazoa</taxon>
        <taxon>Ecdysozoa</taxon>
        <taxon>Nematoda</taxon>
        <taxon>Chromadorea</taxon>
        <taxon>Rhabditida</taxon>
        <taxon>Rhabditina</taxon>
        <taxon>Rhabditomorpha</taxon>
        <taxon>Strongyloidea</taxon>
        <taxon>Ancylostomatidae</taxon>
        <taxon>Ancylostomatinae</taxon>
        <taxon>Ancylostoma</taxon>
    </lineage>
</organism>
<name>A0A016V7Z8_9BILA</name>
<reference evidence="3" key="1">
    <citation type="journal article" date="2015" name="Nat. Genet.">
        <title>The genome and transcriptome of the zoonotic hookworm Ancylostoma ceylanicum identify infection-specific gene families.</title>
        <authorList>
            <person name="Schwarz E.M."/>
            <person name="Hu Y."/>
            <person name="Antoshechkin I."/>
            <person name="Miller M.M."/>
            <person name="Sternberg P.W."/>
            <person name="Aroian R.V."/>
        </authorList>
    </citation>
    <scope>NUCLEOTIDE SEQUENCE</scope>
    <source>
        <strain evidence="3">HY135</strain>
    </source>
</reference>
<dbReference type="OrthoDB" id="5831108at2759"/>
<comment type="caution">
    <text evidence="2">The sequence shown here is derived from an EMBL/GenBank/DDBJ whole genome shotgun (WGS) entry which is preliminary data.</text>
</comment>
<proteinExistence type="predicted"/>
<keyword evidence="3" id="KW-1185">Reference proteome</keyword>
<evidence type="ECO:0000313" key="2">
    <source>
        <dbReference type="EMBL" id="EYC23794.1"/>
    </source>
</evidence>
<sequence length="305" mass="35922">MPMFSPNRKRLREESEDDIQDMTIRSERGMDCEDEHEEYEDGEELSQGKEGLIPPHVMFEHVESFRKFASERGKLSLPWSRMKTLFDEWIVLRQHECQVSDPDSLLKSFKRYLSASLKPTQMSLDTCFRNVSDYLDRPESVLMHADYPVKPPSLINYYSKKFGCTAGFGKLKEVTDRMKEDHAGRQECEKELADLEKAFLEKLEEFLTNNDDVLRPKQKQFVGNKIKQIRKKLFPSQRTSKAKAAKQTNGKVTRQEMTAFDLFCQTKKDKYTDLPEEDRVRKLQKKFNKLPEDKREIFEKLALVR</sequence>
<evidence type="ECO:0000256" key="1">
    <source>
        <dbReference type="SAM" id="MobiDB-lite"/>
    </source>
</evidence>
<evidence type="ECO:0000313" key="3">
    <source>
        <dbReference type="Proteomes" id="UP000024635"/>
    </source>
</evidence>
<dbReference type="Gene3D" id="1.10.30.10">
    <property type="entry name" value="High mobility group box domain"/>
    <property type="match status" value="1"/>
</dbReference>
<dbReference type="STRING" id="53326.A0A016V7Z8"/>
<accession>A0A016V7Z8</accession>
<gene>
    <name evidence="2" type="primary">Acey_s0015.g2836</name>
    <name evidence="2" type="synonym">Acey-B0238.11</name>
    <name evidence="2" type="ORF">Y032_0015g2836</name>
</gene>
<dbReference type="EMBL" id="JARK01001351">
    <property type="protein sequence ID" value="EYC23794.1"/>
    <property type="molecule type" value="Genomic_DNA"/>
</dbReference>
<feature type="compositionally biased region" description="Acidic residues" evidence="1">
    <location>
        <begin position="32"/>
        <end position="44"/>
    </location>
</feature>
<dbReference type="SUPFAM" id="SSF47095">
    <property type="entry name" value="HMG-box"/>
    <property type="match status" value="1"/>
</dbReference>
<dbReference type="Proteomes" id="UP000024635">
    <property type="component" value="Unassembled WGS sequence"/>
</dbReference>